<keyword evidence="4" id="KW-0472">Membrane</keyword>
<evidence type="ECO:0000256" key="3">
    <source>
        <dbReference type="ARBA" id="ARBA00022679"/>
    </source>
</evidence>
<dbReference type="InterPro" id="IPR029044">
    <property type="entry name" value="Nucleotide-diphossugar_trans"/>
</dbReference>
<dbReference type="PANTHER" id="PTHR43630">
    <property type="entry name" value="POLY-BETA-1,6-N-ACETYL-D-GLUCOSAMINE SYNTHASE"/>
    <property type="match status" value="1"/>
</dbReference>
<keyword evidence="4" id="KW-0812">Transmembrane</keyword>
<feature type="transmembrane region" description="Helical" evidence="4">
    <location>
        <begin position="340"/>
        <end position="359"/>
    </location>
</feature>
<feature type="domain" description="Glycosyltransferase 2-like" evidence="5">
    <location>
        <begin position="42"/>
        <end position="210"/>
    </location>
</feature>
<accession>A0A8J2VA38</accession>
<dbReference type="Proteomes" id="UP000652231">
    <property type="component" value="Unassembled WGS sequence"/>
</dbReference>
<dbReference type="InterPro" id="IPR001173">
    <property type="entry name" value="Glyco_trans_2-like"/>
</dbReference>
<sequence length="375" mass="42807">MIWFLLISIGLYVILMGFFGIGFFQLKAFTAQKGSPKTTFTLVIPFRNEAENLPVLMQSLLSLKYPDEHIEIFFINDASEDASAAIIQEFILKNKPVNWKILENERKSYSPKKDAITMAVSKATHDWIFTTDADCILPENLFKNLDAFLQNTPSKLIAGPVLAIPENRFFIGHYQLLESMTLAGVTMGAFGMGEPLMCNGAHLAYEKSAFEAVNGFEGNDHIASGDDLFLLEKMQAIFPGEVHFLKNNAQVVYTKTERYWSAVVQQRVRWAAKTSGYKSLFSKFTGIVVLVANVSILIGFWLLFQSENGIVFLMLILLKWGVDEVFVYQVNTFFKREINWLYLRLMAFLYPVLTLYIVLKALFGNYYWKGRTFKK</sequence>
<keyword evidence="4" id="KW-1133">Transmembrane helix</keyword>
<evidence type="ECO:0000256" key="1">
    <source>
        <dbReference type="ARBA" id="ARBA00006739"/>
    </source>
</evidence>
<keyword evidence="2" id="KW-0328">Glycosyltransferase</keyword>
<organism evidence="6 7">
    <name type="scientific">Planktosalinus lacus</name>
    <dbReference type="NCBI Taxonomy" id="1526573"/>
    <lineage>
        <taxon>Bacteria</taxon>
        <taxon>Pseudomonadati</taxon>
        <taxon>Bacteroidota</taxon>
        <taxon>Flavobacteriia</taxon>
        <taxon>Flavobacteriales</taxon>
        <taxon>Flavobacteriaceae</taxon>
        <taxon>Planktosalinus</taxon>
    </lineage>
</organism>
<dbReference type="Gene3D" id="3.90.550.10">
    <property type="entry name" value="Spore Coat Polysaccharide Biosynthesis Protein SpsA, Chain A"/>
    <property type="match status" value="1"/>
</dbReference>
<keyword evidence="3 6" id="KW-0808">Transferase</keyword>
<evidence type="ECO:0000259" key="5">
    <source>
        <dbReference type="Pfam" id="PF00535"/>
    </source>
</evidence>
<reference evidence="6" key="1">
    <citation type="journal article" date="2014" name="Int. J. Syst. Evol. Microbiol.">
        <title>Complete genome sequence of Corynebacterium casei LMG S-19264T (=DSM 44701T), isolated from a smear-ripened cheese.</title>
        <authorList>
            <consortium name="US DOE Joint Genome Institute (JGI-PGF)"/>
            <person name="Walter F."/>
            <person name="Albersmeier A."/>
            <person name="Kalinowski J."/>
            <person name="Ruckert C."/>
        </authorList>
    </citation>
    <scope>NUCLEOTIDE SEQUENCE</scope>
    <source>
        <strain evidence="6">CGMCC 1.12924</strain>
    </source>
</reference>
<dbReference type="PANTHER" id="PTHR43630:SF1">
    <property type="entry name" value="POLY-BETA-1,6-N-ACETYL-D-GLUCOSAMINE SYNTHASE"/>
    <property type="match status" value="1"/>
</dbReference>
<dbReference type="AlphaFoldDB" id="A0A8J2VA38"/>
<feature type="transmembrane region" description="Helical" evidence="4">
    <location>
        <begin position="6"/>
        <end position="26"/>
    </location>
</feature>
<reference evidence="6" key="2">
    <citation type="submission" date="2020-09" db="EMBL/GenBank/DDBJ databases">
        <authorList>
            <person name="Sun Q."/>
            <person name="Zhou Y."/>
        </authorList>
    </citation>
    <scope>NUCLEOTIDE SEQUENCE</scope>
    <source>
        <strain evidence="6">CGMCC 1.12924</strain>
    </source>
</reference>
<dbReference type="RefSeq" id="WP_188440760.1">
    <property type="nucleotide sequence ID" value="NZ_BMGK01000004.1"/>
</dbReference>
<dbReference type="SUPFAM" id="SSF53448">
    <property type="entry name" value="Nucleotide-diphospho-sugar transferases"/>
    <property type="match status" value="1"/>
</dbReference>
<comment type="caution">
    <text evidence="6">The sequence shown here is derived from an EMBL/GenBank/DDBJ whole genome shotgun (WGS) entry which is preliminary data.</text>
</comment>
<feature type="transmembrane region" description="Helical" evidence="4">
    <location>
        <begin position="284"/>
        <end position="304"/>
    </location>
</feature>
<keyword evidence="7" id="KW-1185">Reference proteome</keyword>
<comment type="similarity">
    <text evidence="1">Belongs to the glycosyltransferase 2 family.</text>
</comment>
<evidence type="ECO:0000313" key="7">
    <source>
        <dbReference type="Proteomes" id="UP000652231"/>
    </source>
</evidence>
<evidence type="ECO:0000256" key="2">
    <source>
        <dbReference type="ARBA" id="ARBA00022676"/>
    </source>
</evidence>
<feature type="transmembrane region" description="Helical" evidence="4">
    <location>
        <begin position="310"/>
        <end position="328"/>
    </location>
</feature>
<gene>
    <name evidence="6" type="ORF">GCM10011312_13130</name>
</gene>
<dbReference type="Pfam" id="PF00535">
    <property type="entry name" value="Glycos_transf_2"/>
    <property type="match status" value="1"/>
</dbReference>
<dbReference type="CDD" id="cd04192">
    <property type="entry name" value="GT_2_like_e"/>
    <property type="match status" value="1"/>
</dbReference>
<protein>
    <submittedName>
        <fullName evidence="6">Glycosyl transferase</fullName>
    </submittedName>
</protein>
<evidence type="ECO:0000256" key="4">
    <source>
        <dbReference type="SAM" id="Phobius"/>
    </source>
</evidence>
<evidence type="ECO:0000313" key="6">
    <source>
        <dbReference type="EMBL" id="GGD90581.1"/>
    </source>
</evidence>
<name>A0A8J2VA38_9FLAO</name>
<dbReference type="GO" id="GO:0016757">
    <property type="term" value="F:glycosyltransferase activity"/>
    <property type="evidence" value="ECO:0007669"/>
    <property type="project" value="UniProtKB-KW"/>
</dbReference>
<dbReference type="EMBL" id="BMGK01000004">
    <property type="protein sequence ID" value="GGD90581.1"/>
    <property type="molecule type" value="Genomic_DNA"/>
</dbReference>
<proteinExistence type="inferred from homology"/>